<protein>
    <submittedName>
        <fullName evidence="2">Uncharacterized protein</fullName>
    </submittedName>
</protein>
<dbReference type="Gene3D" id="2.130.10.130">
    <property type="entry name" value="Integrin alpha, N-terminal"/>
    <property type="match status" value="1"/>
</dbReference>
<dbReference type="InterPro" id="IPR028994">
    <property type="entry name" value="Integrin_alpha_N"/>
</dbReference>
<dbReference type="PANTHER" id="PTHR44103">
    <property type="entry name" value="PROPROTEIN CONVERTASE P"/>
    <property type="match status" value="1"/>
</dbReference>
<evidence type="ECO:0000256" key="1">
    <source>
        <dbReference type="SAM" id="SignalP"/>
    </source>
</evidence>
<dbReference type="EMBL" id="CAXAMN010015781">
    <property type="protein sequence ID" value="CAK9046637.1"/>
    <property type="molecule type" value="Genomic_DNA"/>
</dbReference>
<reference evidence="2 3" key="1">
    <citation type="submission" date="2024-02" db="EMBL/GenBank/DDBJ databases">
        <authorList>
            <person name="Chen Y."/>
            <person name="Shah S."/>
            <person name="Dougan E. K."/>
            <person name="Thang M."/>
            <person name="Chan C."/>
        </authorList>
    </citation>
    <scope>NUCLEOTIDE SEQUENCE [LARGE SCALE GENOMIC DNA]</scope>
</reference>
<keyword evidence="3" id="KW-1185">Reference proteome</keyword>
<evidence type="ECO:0000313" key="3">
    <source>
        <dbReference type="Proteomes" id="UP001642484"/>
    </source>
</evidence>
<accession>A0ABP0M7C3</accession>
<feature type="chain" id="PRO_5045117440" evidence="1">
    <location>
        <begin position="21"/>
        <end position="825"/>
    </location>
</feature>
<gene>
    <name evidence="2" type="ORF">CCMP2556_LOCUS24223</name>
</gene>
<proteinExistence type="predicted"/>
<keyword evidence="1" id="KW-0732">Signal</keyword>
<evidence type="ECO:0000313" key="2">
    <source>
        <dbReference type="EMBL" id="CAK9046637.1"/>
    </source>
</evidence>
<organism evidence="2 3">
    <name type="scientific">Durusdinium trenchii</name>
    <dbReference type="NCBI Taxonomy" id="1381693"/>
    <lineage>
        <taxon>Eukaryota</taxon>
        <taxon>Sar</taxon>
        <taxon>Alveolata</taxon>
        <taxon>Dinophyceae</taxon>
        <taxon>Suessiales</taxon>
        <taxon>Symbiodiniaceae</taxon>
        <taxon>Durusdinium</taxon>
    </lineage>
</organism>
<name>A0ABP0M7C3_9DINO</name>
<comment type="caution">
    <text evidence="2">The sequence shown here is derived from an EMBL/GenBank/DDBJ whole genome shotgun (WGS) entry which is preliminary data.</text>
</comment>
<feature type="signal peptide" evidence="1">
    <location>
        <begin position="1"/>
        <end position="20"/>
    </location>
</feature>
<sequence length="825" mass="91543">MIVAASLQLIGLAQLPVVEGSWCQASSFGSCLGQRHDFEKKDLPRLHGGRYRNLRFADWDGDGDTDVLAGHGPGESIWFHERLSNDSFRSHELGKIPKRWHAEESATVAEGDDWLAQQQLAVDEFMKNTFRVEVADWDGNKEPDCWGVWELDLLLCTMVDDLVIVSVLNRSSLPHENLTEVERVILLTHGSACDMLAVDFDDDGDVDLILGHHAYQPRYSRYFERISSGQLVERTGDQNPLDMFNDTIRTIADLDGDGQLEVMTTGWVDKGYAIQVIHFGYFHRTSDGSFVESAENPLFDLNLWDPDEYATEAHVADWNSDGLPDLLTIHVGRYLPQRSYGLADCYEHVQDRDLVQNSQIDTYRDIKLASFGKSMHPVVVDWNHDGFEDVVVVDYVLGWGEGEIVSKQPKLFEFHGDSVHEVSGFLGEEMVSLAIADWDTDGDLDLIISSTDGKLHYHEMVLGGWQKEDPDHPFKSIVLGQEEGGQKKLVQPLVLDWDNDGDMDLFLGPPDGRYFEQLADGTLHAWPLEQSPVRKVLSLPRFEDRVWRFVDCDADGDFDLIRVLLDDYVPVKACEHDSAHELQCDCSGCEPQFYSVPTVIGQMHDCKACPGEGDKVCSGRGSCFDDETAKAAPLESTAASMAKGNGSCSCNEAHFFGSDDEGRSTCVEGVCPAGTEEQDGHCRACAAGSFSPAGGLCKLCFPGTFSLPGSGSVSGAAQGACSLCEVYGAVPFFGGAYFFSQQLQALPPSLRESSESDHGPFLITHVCEMITNWSKRTPLATRRRHFLKEWPLVLERCSRGEERAMTAGTLLDFVQWRGGAARKSF</sequence>
<dbReference type="SUPFAM" id="SSF69318">
    <property type="entry name" value="Integrin alpha N-terminal domain"/>
    <property type="match status" value="2"/>
</dbReference>
<dbReference type="Proteomes" id="UP001642484">
    <property type="component" value="Unassembled WGS sequence"/>
</dbReference>
<dbReference type="PANTHER" id="PTHR44103:SF1">
    <property type="entry name" value="PROPROTEIN CONVERTASE P"/>
    <property type="match status" value="1"/>
</dbReference>